<evidence type="ECO:0000313" key="3">
    <source>
        <dbReference type="EMBL" id="MQO55695.1"/>
    </source>
</evidence>
<feature type="transmembrane region" description="Helical" evidence="1">
    <location>
        <begin position="6"/>
        <end position="34"/>
    </location>
</feature>
<proteinExistence type="predicted"/>
<protein>
    <submittedName>
        <fullName evidence="3">Uncharacterized protein</fullName>
    </submittedName>
</protein>
<dbReference type="EMBL" id="VZBP01000189">
    <property type="protein sequence ID" value="MQO10972.1"/>
    <property type="molecule type" value="Genomic_DNA"/>
</dbReference>
<keyword evidence="1" id="KW-1133">Transmembrane helix</keyword>
<comment type="caution">
    <text evidence="3">The sequence shown here is derived from an EMBL/GenBank/DDBJ whole genome shotgun (WGS) entry which is preliminary data.</text>
</comment>
<evidence type="ECO:0000256" key="1">
    <source>
        <dbReference type="SAM" id="Phobius"/>
    </source>
</evidence>
<accession>A0A5P0XXS1</accession>
<reference evidence="4 5" key="1">
    <citation type="submission" date="2019-09" db="EMBL/GenBank/DDBJ databases">
        <title>Distinct polysaccharide growth profiles of human intestinal Prevotella copri isolates.</title>
        <authorList>
            <person name="Fehlner-Peach H."/>
            <person name="Magnabosco C."/>
            <person name="Raghavan V."/>
            <person name="Scher J.U."/>
            <person name="Tett A."/>
            <person name="Cox L.M."/>
            <person name="Gottsegen C."/>
            <person name="Watters A."/>
            <person name="Wiltshire- Gordon J.D."/>
            <person name="Segata N."/>
            <person name="Bonneau R."/>
            <person name="Littman D.R."/>
        </authorList>
    </citation>
    <scope>NUCLEOTIDE SEQUENCE [LARGE SCALE GENOMIC DNA]</scope>
    <source>
        <strain evidence="3 4">BVe41219</strain>
        <strain evidence="2">IA624</strain>
        <strain evidence="5">iA624</strain>
    </source>
</reference>
<dbReference type="AlphaFoldDB" id="A0A5P0XXS1"/>
<gene>
    <name evidence="3" type="ORF">F7D42_08240</name>
    <name evidence="2" type="ORF">F7D57_14905</name>
</gene>
<name>A0A5P0XXS1_9BACT</name>
<evidence type="ECO:0000313" key="4">
    <source>
        <dbReference type="Proteomes" id="UP000358159"/>
    </source>
</evidence>
<evidence type="ECO:0000313" key="5">
    <source>
        <dbReference type="Proteomes" id="UP000405805"/>
    </source>
</evidence>
<dbReference type="RefSeq" id="WP_153072925.1">
    <property type="nucleotide sequence ID" value="NZ_VZAE01000047.1"/>
</dbReference>
<dbReference type="Proteomes" id="UP000405805">
    <property type="component" value="Unassembled WGS sequence"/>
</dbReference>
<dbReference type="Proteomes" id="UP000358159">
    <property type="component" value="Unassembled WGS sequence"/>
</dbReference>
<evidence type="ECO:0000313" key="2">
    <source>
        <dbReference type="EMBL" id="MQO10972.1"/>
    </source>
</evidence>
<sequence length="82" mass="9462">MNTILISLIIAIAILYLKWFFAFLFYPLMALSALGSSQSNPKIKKIMRFSLRMAEHFLRFGGQIRALSNFYHPIRTSAYMAV</sequence>
<dbReference type="EMBL" id="VZAZ01000039">
    <property type="protein sequence ID" value="MQO55695.1"/>
    <property type="molecule type" value="Genomic_DNA"/>
</dbReference>
<keyword evidence="1" id="KW-0812">Transmembrane</keyword>
<organism evidence="3 4">
    <name type="scientific">Segatella copri</name>
    <dbReference type="NCBI Taxonomy" id="165179"/>
    <lineage>
        <taxon>Bacteria</taxon>
        <taxon>Pseudomonadati</taxon>
        <taxon>Bacteroidota</taxon>
        <taxon>Bacteroidia</taxon>
        <taxon>Bacteroidales</taxon>
        <taxon>Prevotellaceae</taxon>
        <taxon>Segatella</taxon>
    </lineage>
</organism>
<keyword evidence="1" id="KW-0472">Membrane</keyword>